<dbReference type="PANTHER" id="PTHR42788">
    <property type="entry name" value="TAURINE IMPORT ATP-BINDING PROTEIN-RELATED"/>
    <property type="match status" value="1"/>
</dbReference>
<dbReference type="EMBL" id="CP028160">
    <property type="protein sequence ID" value="AWN66274.1"/>
    <property type="molecule type" value="Genomic_DNA"/>
</dbReference>
<evidence type="ECO:0000313" key="6">
    <source>
        <dbReference type="EMBL" id="GAM81047.1"/>
    </source>
</evidence>
<dbReference type="PROSITE" id="PS00211">
    <property type="entry name" value="ABC_TRANSPORTER_1"/>
    <property type="match status" value="1"/>
</dbReference>
<evidence type="ECO:0000313" key="8">
    <source>
        <dbReference type="Proteomes" id="UP000245919"/>
    </source>
</evidence>
<keyword evidence="1" id="KW-0813">Transport</keyword>
<reference evidence="6 7" key="1">
    <citation type="submission" date="2015-01" db="EMBL/GenBank/DDBJ databases">
        <title>Lactococcus lactis subsp.lactis JCM 5805 whole genome shotgun sequence.</title>
        <authorList>
            <person name="Fujii T."/>
            <person name="Tomita Y."/>
            <person name="Ikushima S."/>
            <person name="Fujiwara D."/>
        </authorList>
    </citation>
    <scope>NUCLEOTIDE SEQUENCE [LARGE SCALE GENOMIC DNA]</scope>
    <source>
        <strain evidence="6 7">JCM 5805</strain>
    </source>
</reference>
<accession>A0A0B8QVL4</accession>
<dbReference type="GO" id="GO:0005524">
    <property type="term" value="F:ATP binding"/>
    <property type="evidence" value="ECO:0007669"/>
    <property type="project" value="UniProtKB-KW"/>
</dbReference>
<dbReference type="SUPFAM" id="SSF52540">
    <property type="entry name" value="P-loop containing nucleoside triphosphate hydrolases"/>
    <property type="match status" value="1"/>
</dbReference>
<dbReference type="InterPro" id="IPR003593">
    <property type="entry name" value="AAA+_ATPase"/>
</dbReference>
<dbReference type="Proteomes" id="UP000031847">
    <property type="component" value="Unassembled WGS sequence"/>
</dbReference>
<dbReference type="PATRIC" id="fig|1360.102.peg.48"/>
<evidence type="ECO:0000313" key="7">
    <source>
        <dbReference type="Proteomes" id="UP000031847"/>
    </source>
</evidence>
<dbReference type="InterPro" id="IPR003439">
    <property type="entry name" value="ABC_transporter-like_ATP-bd"/>
</dbReference>
<dbReference type="InterPro" id="IPR017871">
    <property type="entry name" value="ABC_transporter-like_CS"/>
</dbReference>
<evidence type="ECO:0000256" key="2">
    <source>
        <dbReference type="ARBA" id="ARBA00022741"/>
    </source>
</evidence>
<dbReference type="AlphaFoldDB" id="A0A0B8QVL4"/>
<dbReference type="Pfam" id="PF00005">
    <property type="entry name" value="ABC_tran"/>
    <property type="match status" value="1"/>
</dbReference>
<keyword evidence="2" id="KW-0547">Nucleotide-binding</keyword>
<dbReference type="Gene3D" id="3.40.50.300">
    <property type="entry name" value="P-loop containing nucleotide triphosphate hydrolases"/>
    <property type="match status" value="1"/>
</dbReference>
<feature type="domain" description="ABC transporter" evidence="4">
    <location>
        <begin position="7"/>
        <end position="244"/>
    </location>
</feature>
<gene>
    <name evidence="6" type="ORF">JCM5805K_2163</name>
    <name evidence="5" type="ORF">LL14B4_08905</name>
</gene>
<dbReference type="Proteomes" id="UP000245919">
    <property type="component" value="Chromosome"/>
</dbReference>
<dbReference type="GeneID" id="89633896"/>
<dbReference type="InterPro" id="IPR027417">
    <property type="entry name" value="P-loop_NTPase"/>
</dbReference>
<dbReference type="PROSITE" id="PS50893">
    <property type="entry name" value="ABC_TRANSPORTER_2"/>
    <property type="match status" value="1"/>
</dbReference>
<dbReference type="InterPro" id="IPR050166">
    <property type="entry name" value="ABC_transporter_ATP-bind"/>
</dbReference>
<dbReference type="EMBL" id="BBSI01000033">
    <property type="protein sequence ID" value="GAM81047.1"/>
    <property type="molecule type" value="Genomic_DNA"/>
</dbReference>
<evidence type="ECO:0000313" key="5">
    <source>
        <dbReference type="EMBL" id="AWN66274.1"/>
    </source>
</evidence>
<name>A0A0B8QVL4_LACLL</name>
<keyword evidence="3 5" id="KW-0067">ATP-binding</keyword>
<organism evidence="6 7">
    <name type="scientific">Lactococcus lactis subsp. lactis</name>
    <name type="common">Streptococcus lactis</name>
    <dbReference type="NCBI Taxonomy" id="1360"/>
    <lineage>
        <taxon>Bacteria</taxon>
        <taxon>Bacillati</taxon>
        <taxon>Bacillota</taxon>
        <taxon>Bacilli</taxon>
        <taxon>Lactobacillales</taxon>
        <taxon>Streptococcaceae</taxon>
        <taxon>Lactococcus</taxon>
    </lineage>
</organism>
<dbReference type="PANTHER" id="PTHR42788:SF13">
    <property type="entry name" value="ALIPHATIC SULFONATES IMPORT ATP-BINDING PROTEIN SSUB"/>
    <property type="match status" value="1"/>
</dbReference>
<evidence type="ECO:0000259" key="4">
    <source>
        <dbReference type="PROSITE" id="PS50893"/>
    </source>
</evidence>
<sequence length="265" mass="29815">MEKKNLIKVTSLCKDYGVERSKKYIQVLKDINFTVKEGEFVSLIGQSGAGKSTLLRSLAGLVHPSHGEIIFEGKKIKEPDPNISMVFQNFALFPWLNVYKNVSFGIDNNLKISKNEINDRVKKLIKMIGLEGNEKSYPREISGGMKQRVGFARALAAEPTLLLLDEPFSALDVVTSKQLSDQLISMWLSQQIVTKSIVMITHDIEQAVQMSDRIILLDSNPGRIAKVYNIDIPRNQRTISSISSIVEEITNEMVVMTELKVNKNF</sequence>
<evidence type="ECO:0000256" key="3">
    <source>
        <dbReference type="ARBA" id="ARBA00022840"/>
    </source>
</evidence>
<dbReference type="CDD" id="cd03293">
    <property type="entry name" value="ABC_NrtD_SsuB_transporters"/>
    <property type="match status" value="1"/>
</dbReference>
<proteinExistence type="predicted"/>
<dbReference type="SMART" id="SM00382">
    <property type="entry name" value="AAA"/>
    <property type="match status" value="1"/>
</dbReference>
<evidence type="ECO:0000256" key="1">
    <source>
        <dbReference type="ARBA" id="ARBA00022448"/>
    </source>
</evidence>
<reference evidence="5 8" key="2">
    <citation type="submission" date="2018-03" db="EMBL/GenBank/DDBJ databases">
        <title>Genome sequence of Lactococcus lactis strain 14B4 from almond drupe.</title>
        <authorList>
            <person name="Tran T.D."/>
            <person name="McGarvey J.A."/>
            <person name="Huynh S."/>
            <person name="Parker C.T."/>
        </authorList>
    </citation>
    <scope>NUCLEOTIDE SEQUENCE [LARGE SCALE GENOMIC DNA]</scope>
    <source>
        <strain evidence="5 8">14B4</strain>
    </source>
</reference>
<protein>
    <submittedName>
        <fullName evidence="5">ABC transporter ATP-binding protein</fullName>
    </submittedName>
    <submittedName>
        <fullName evidence="6">ABC-type nitrate/sulfonate/bicarbonate transport system, ATPase component</fullName>
    </submittedName>
</protein>
<dbReference type="RefSeq" id="WP_017864868.1">
    <property type="nucleotide sequence ID" value="NZ_BAABQR010000006.1"/>
</dbReference>
<dbReference type="GO" id="GO:0016887">
    <property type="term" value="F:ATP hydrolysis activity"/>
    <property type="evidence" value="ECO:0007669"/>
    <property type="project" value="InterPro"/>
</dbReference>